<reference evidence="1 2" key="1">
    <citation type="submission" date="2024-08" db="EMBL/GenBank/DDBJ databases">
        <authorList>
            <person name="Lu H."/>
        </authorList>
    </citation>
    <scope>NUCLEOTIDE SEQUENCE [LARGE SCALE GENOMIC DNA]</scope>
    <source>
        <strain evidence="1 2">BYS87W</strain>
    </source>
</reference>
<gene>
    <name evidence="1" type="ORF">ACG01O_18425</name>
</gene>
<sequence length="261" mass="28839">MSDSPTLLVTEAPNNLPSAPTRAAWQALPGAAPRPSMPRRCSIVLQPYFDRRAIQQLRDADLPLAHVNLGPAKRCRRGFQPGLMQVQLLLERGMSQPDRQDLFPYLGPGAEIEARVEGLRMTPDRLQAELELDVHGTRLTAFDAYFTQARSVYRRGENYRFELTALALELAPTDAREQDRLQPARRAITRLTAAVRQAKPGATQLLGQALTRLKLRTQLGSQTLDLPTWAHPSRLASTGTPQAGDTVAGRVWLQAQLIGPA</sequence>
<proteinExistence type="predicted"/>
<evidence type="ECO:0000313" key="2">
    <source>
        <dbReference type="Proteomes" id="UP001606303"/>
    </source>
</evidence>
<evidence type="ECO:0000313" key="1">
    <source>
        <dbReference type="EMBL" id="MFG6468605.1"/>
    </source>
</evidence>
<accession>A0ABW7H341</accession>
<name>A0ABW7H341_9BURK</name>
<dbReference type="RefSeq" id="WP_394386864.1">
    <property type="nucleotide sequence ID" value="NZ_JBIGIB010000005.1"/>
</dbReference>
<protein>
    <submittedName>
        <fullName evidence="1">Uncharacterized protein</fullName>
    </submittedName>
</protein>
<dbReference type="Proteomes" id="UP001606303">
    <property type="component" value="Unassembled WGS sequence"/>
</dbReference>
<dbReference type="EMBL" id="JBIGIB010000005">
    <property type="protein sequence ID" value="MFG6468605.1"/>
    <property type="molecule type" value="Genomic_DNA"/>
</dbReference>
<comment type="caution">
    <text evidence="1">The sequence shown here is derived from an EMBL/GenBank/DDBJ whole genome shotgun (WGS) entry which is preliminary data.</text>
</comment>
<organism evidence="1 2">
    <name type="scientific">Pelomonas baiyunensis</name>
    <dbReference type="NCBI Taxonomy" id="3299026"/>
    <lineage>
        <taxon>Bacteria</taxon>
        <taxon>Pseudomonadati</taxon>
        <taxon>Pseudomonadota</taxon>
        <taxon>Betaproteobacteria</taxon>
        <taxon>Burkholderiales</taxon>
        <taxon>Sphaerotilaceae</taxon>
        <taxon>Roseateles</taxon>
    </lineage>
</organism>
<keyword evidence="2" id="KW-1185">Reference proteome</keyword>